<proteinExistence type="predicted"/>
<evidence type="ECO:0000313" key="3">
    <source>
        <dbReference type="Proteomes" id="UP000315369"/>
    </source>
</evidence>
<dbReference type="RefSeq" id="WP_141643205.1">
    <property type="nucleotide sequence ID" value="NZ_VIFM01000051.1"/>
</dbReference>
<dbReference type="InterPro" id="IPR045710">
    <property type="entry name" value="DUF6066"/>
</dbReference>
<keyword evidence="3" id="KW-1185">Reference proteome</keyword>
<feature type="signal peptide" evidence="1">
    <location>
        <begin position="1"/>
        <end position="19"/>
    </location>
</feature>
<dbReference type="Pfam" id="PF19542">
    <property type="entry name" value="DUF6066"/>
    <property type="match status" value="1"/>
</dbReference>
<dbReference type="Proteomes" id="UP000315369">
    <property type="component" value="Unassembled WGS sequence"/>
</dbReference>
<accession>A0A540X1F2</accession>
<reference evidence="2 3" key="1">
    <citation type="submission" date="2019-06" db="EMBL/GenBank/DDBJ databases">
        <authorList>
            <person name="Livingstone P."/>
            <person name="Whitworth D."/>
        </authorList>
    </citation>
    <scope>NUCLEOTIDE SEQUENCE [LARGE SCALE GENOMIC DNA]</scope>
    <source>
        <strain evidence="2 3">AM401</strain>
    </source>
</reference>
<keyword evidence="1" id="KW-0732">Signal</keyword>
<comment type="caution">
    <text evidence="2">The sequence shown here is derived from an EMBL/GenBank/DDBJ whole genome shotgun (WGS) entry which is preliminary data.</text>
</comment>
<dbReference type="EMBL" id="VIFM01000051">
    <property type="protein sequence ID" value="TQF15101.1"/>
    <property type="molecule type" value="Genomic_DNA"/>
</dbReference>
<evidence type="ECO:0000313" key="2">
    <source>
        <dbReference type="EMBL" id="TQF15101.1"/>
    </source>
</evidence>
<dbReference type="AlphaFoldDB" id="A0A540X1F2"/>
<evidence type="ECO:0000256" key="1">
    <source>
        <dbReference type="SAM" id="SignalP"/>
    </source>
</evidence>
<dbReference type="OrthoDB" id="5522657at2"/>
<evidence type="ECO:0008006" key="4">
    <source>
        <dbReference type="Google" id="ProtNLM"/>
    </source>
</evidence>
<protein>
    <recommendedName>
        <fullName evidence="4">Lipoprotein</fullName>
    </recommendedName>
</protein>
<organism evidence="2 3">
    <name type="scientific">Myxococcus llanfairpwllgwyngyllgogerychwyrndrobwllllantysiliogogogochensis</name>
    <dbReference type="NCBI Taxonomy" id="2590453"/>
    <lineage>
        <taxon>Bacteria</taxon>
        <taxon>Pseudomonadati</taxon>
        <taxon>Myxococcota</taxon>
        <taxon>Myxococcia</taxon>
        <taxon>Myxococcales</taxon>
        <taxon>Cystobacterineae</taxon>
        <taxon>Myxococcaceae</taxon>
        <taxon>Myxococcus</taxon>
    </lineage>
</organism>
<name>A0A540X1F2_9BACT</name>
<feature type="chain" id="PRO_5022085884" description="Lipoprotein" evidence="1">
    <location>
        <begin position="20"/>
        <end position="212"/>
    </location>
</feature>
<sequence>MSRLLVAVAALLLPTLALADVDARFAKLRDESEPLGGLGAFLEKYIGACEGALVDPQCKSQAEAFRKKYQGKQLYMIVVEDDASMLSPGPYSPVTGEYTINITPFFPGGRYAMTHGAPKKSDGNGNPVLPYLTVTGTLPDGWNGQIFSRMFSMRGVRAQVVFTPQGVWSLPKKGGGKNYGVTARIEGLIVTEGRTGTQLGLWLNGKDANASR</sequence>
<gene>
    <name evidence="2" type="ORF">FJV41_15235</name>
</gene>